<reference evidence="2 3" key="1">
    <citation type="submission" date="2024-01" db="EMBL/GenBank/DDBJ databases">
        <title>A draft genome for the cacao thread blight pathogen Marasmiellus scandens.</title>
        <authorList>
            <person name="Baruah I.K."/>
            <person name="Leung J."/>
            <person name="Bukari Y."/>
            <person name="Amoako-Attah I."/>
            <person name="Meinhardt L.W."/>
            <person name="Bailey B.A."/>
            <person name="Cohen S.P."/>
        </authorList>
    </citation>
    <scope>NUCLEOTIDE SEQUENCE [LARGE SCALE GENOMIC DNA]</scope>
    <source>
        <strain evidence="2 3">GH-19</strain>
    </source>
</reference>
<feature type="signal peptide" evidence="1">
    <location>
        <begin position="1"/>
        <end position="22"/>
    </location>
</feature>
<comment type="caution">
    <text evidence="2">The sequence shown here is derived from an EMBL/GenBank/DDBJ whole genome shotgun (WGS) entry which is preliminary data.</text>
</comment>
<gene>
    <name evidence="2" type="ORF">VKT23_016775</name>
</gene>
<name>A0ABR1IU35_9AGAR</name>
<proteinExistence type="predicted"/>
<keyword evidence="3" id="KW-1185">Reference proteome</keyword>
<keyword evidence="1" id="KW-0732">Signal</keyword>
<accession>A0ABR1IU35</accession>
<feature type="chain" id="PRO_5046342808" evidence="1">
    <location>
        <begin position="23"/>
        <end position="147"/>
    </location>
</feature>
<evidence type="ECO:0000313" key="3">
    <source>
        <dbReference type="Proteomes" id="UP001498398"/>
    </source>
</evidence>
<evidence type="ECO:0000313" key="2">
    <source>
        <dbReference type="EMBL" id="KAK7440995.1"/>
    </source>
</evidence>
<organism evidence="2 3">
    <name type="scientific">Marasmiellus scandens</name>
    <dbReference type="NCBI Taxonomy" id="2682957"/>
    <lineage>
        <taxon>Eukaryota</taxon>
        <taxon>Fungi</taxon>
        <taxon>Dikarya</taxon>
        <taxon>Basidiomycota</taxon>
        <taxon>Agaricomycotina</taxon>
        <taxon>Agaricomycetes</taxon>
        <taxon>Agaricomycetidae</taxon>
        <taxon>Agaricales</taxon>
        <taxon>Marasmiineae</taxon>
        <taxon>Omphalotaceae</taxon>
        <taxon>Marasmiellus</taxon>
    </lineage>
</organism>
<evidence type="ECO:0000256" key="1">
    <source>
        <dbReference type="SAM" id="SignalP"/>
    </source>
</evidence>
<dbReference type="Proteomes" id="UP001498398">
    <property type="component" value="Unassembled WGS sequence"/>
</dbReference>
<protein>
    <submittedName>
        <fullName evidence="2">Uncharacterized protein</fullName>
    </submittedName>
</protein>
<sequence length="147" mass="14866">MQFPALLTSLFFLLGSFIYAHGAPLTTPLLEARQQAPGTVTCTNKAQKLDSHDCNVALLGLGPGGIAGAIQFLRPNVPSVESTSGSCKVSAQTTDGSVISISKGRLEHGGIKGFNDLRDECGATPGTVLIEGGAAGGGNVLVTISAA</sequence>
<dbReference type="EMBL" id="JBANRG010000065">
    <property type="protein sequence ID" value="KAK7440995.1"/>
    <property type="molecule type" value="Genomic_DNA"/>
</dbReference>